<proteinExistence type="predicted"/>
<protein>
    <submittedName>
        <fullName evidence="1">Uncharacterized protein</fullName>
    </submittedName>
</protein>
<dbReference type="OrthoDB" id="6142798at2759"/>
<evidence type="ECO:0000313" key="1">
    <source>
        <dbReference type="EnsemblMetazoa" id="Aqu2.1.31694_001"/>
    </source>
</evidence>
<dbReference type="InterPro" id="IPR018775">
    <property type="entry name" value="RlaP"/>
</dbReference>
<reference evidence="1" key="1">
    <citation type="submission" date="2017-05" db="UniProtKB">
        <authorList>
            <consortium name="EnsemblMetazoa"/>
        </authorList>
    </citation>
    <scope>IDENTIFICATION</scope>
</reference>
<dbReference type="STRING" id="400682.A0A1X7UVZ1"/>
<dbReference type="InParanoid" id="A0A1X7UVZ1"/>
<accession>A0A1X7UVZ1</accession>
<dbReference type="EnsemblMetazoa" id="Aqu2.1.31694_001">
    <property type="protein sequence ID" value="Aqu2.1.31694_001"/>
    <property type="gene ID" value="Aqu2.1.31694"/>
</dbReference>
<dbReference type="PANTHER" id="PTHR34817:SF1">
    <property type="entry name" value="NUCLEOTIDYLTRANSFERASE"/>
    <property type="match status" value="1"/>
</dbReference>
<dbReference type="AlphaFoldDB" id="A0A1X7UVZ1"/>
<sequence length="631" mass="72280">MYTQTAPPFHGRRTEISLRSENMLHHIPARVFALRSRFLIPSCRACTKQMYNSQKAGNDSITTLNSLCDLKSHLKDTQFIFRPFSLDHNELSLLHDLVVSHTPDNFHEGTKAKIAKKITKIFDGYIKRLVYATILTCPWFSGSQLEEFSKARNNVLYIVFVSRDEQFFSLKNQHEKELCDIIDRGFMFACDVRHFGGQLHHGDDRAVEAFCSPPESIIFSSPEWINLSSLLDPVSLLTRTFVKRCVGKSVGSLVKKKPVSGRLEVRDDALLSNFCDSFRLLSYAESAINRKPITSWFSVGVTEEEKEILQSLTQAFEGLVHKEQLLELLLKVEQRVTEGIEKVHTSRLKCTIDYGEWLTKMRMEGANFLLPQKLESDLHVDPHRDFLDSLYLRSIHSHDVILIAKAGSHMYNLAVPTSDTDYVVVYRKPTHVIVSSSFNYREAKQNKRVAAYEVRLFCEMLLKGSVTMFELLFADNLYYTSTYWPQLSSLRESFINETVISQYFGFIKAHLKLIDSGKHTGTARERKSFYQIFHKLLSLESFVVGGNPVVTCTGSDRDYLMKIRHGPLEGDLDRALLYSEAQRRLGLARKQLPGQVKGSQEYGNYHILQTWLLLVRGIPLKGQLKMVTSHN</sequence>
<organism evidence="1">
    <name type="scientific">Amphimedon queenslandica</name>
    <name type="common">Sponge</name>
    <dbReference type="NCBI Taxonomy" id="400682"/>
    <lineage>
        <taxon>Eukaryota</taxon>
        <taxon>Metazoa</taxon>
        <taxon>Porifera</taxon>
        <taxon>Demospongiae</taxon>
        <taxon>Heteroscleromorpha</taxon>
        <taxon>Haplosclerida</taxon>
        <taxon>Niphatidae</taxon>
        <taxon>Amphimedon</taxon>
    </lineage>
</organism>
<name>A0A1X7UVZ1_AMPQE</name>
<dbReference type="Pfam" id="PF10127">
    <property type="entry name" value="RlaP"/>
    <property type="match status" value="1"/>
</dbReference>
<dbReference type="PANTHER" id="PTHR34817">
    <property type="entry name" value="NUCLEOTIDYLTRANSFERASE"/>
    <property type="match status" value="1"/>
</dbReference>